<evidence type="ECO:0000313" key="2">
    <source>
        <dbReference type="EMBL" id="KAF6327637.1"/>
    </source>
</evidence>
<organism evidence="2 3">
    <name type="scientific">Rhinolophus ferrumequinum</name>
    <name type="common">Greater horseshoe bat</name>
    <dbReference type="NCBI Taxonomy" id="59479"/>
    <lineage>
        <taxon>Eukaryota</taxon>
        <taxon>Metazoa</taxon>
        <taxon>Chordata</taxon>
        <taxon>Craniata</taxon>
        <taxon>Vertebrata</taxon>
        <taxon>Euteleostomi</taxon>
        <taxon>Mammalia</taxon>
        <taxon>Eutheria</taxon>
        <taxon>Laurasiatheria</taxon>
        <taxon>Chiroptera</taxon>
        <taxon>Yinpterochiroptera</taxon>
        <taxon>Rhinolophoidea</taxon>
        <taxon>Rhinolophidae</taxon>
        <taxon>Rhinolophinae</taxon>
        <taxon>Rhinolophus</taxon>
    </lineage>
</organism>
<gene>
    <name evidence="2" type="ORF">mRhiFer1_008328</name>
</gene>
<name>A0A7J7VQY7_RHIFE</name>
<evidence type="ECO:0000313" key="3">
    <source>
        <dbReference type="Proteomes" id="UP000585614"/>
    </source>
</evidence>
<dbReference type="AlphaFoldDB" id="A0A7J7VQY7"/>
<accession>A0A7J7VQY7</accession>
<proteinExistence type="predicted"/>
<comment type="caution">
    <text evidence="2">The sequence shown here is derived from an EMBL/GenBank/DDBJ whole genome shotgun (WGS) entry which is preliminary data.</text>
</comment>
<dbReference type="Proteomes" id="UP000585614">
    <property type="component" value="Unassembled WGS sequence"/>
</dbReference>
<feature type="compositionally biased region" description="Basic and acidic residues" evidence="1">
    <location>
        <begin position="1"/>
        <end position="11"/>
    </location>
</feature>
<dbReference type="EMBL" id="JACAGC010000012">
    <property type="protein sequence ID" value="KAF6327637.1"/>
    <property type="molecule type" value="Genomic_DNA"/>
</dbReference>
<reference evidence="2 3" key="1">
    <citation type="journal article" date="2020" name="Nature">
        <title>Six reference-quality genomes reveal evolution of bat adaptations.</title>
        <authorList>
            <person name="Jebb D."/>
            <person name="Huang Z."/>
            <person name="Pippel M."/>
            <person name="Hughes G.M."/>
            <person name="Lavrichenko K."/>
            <person name="Devanna P."/>
            <person name="Winkler S."/>
            <person name="Jermiin L.S."/>
            <person name="Skirmuntt E.C."/>
            <person name="Katzourakis A."/>
            <person name="Burkitt-Gray L."/>
            <person name="Ray D.A."/>
            <person name="Sullivan K.A.M."/>
            <person name="Roscito J.G."/>
            <person name="Kirilenko B.M."/>
            <person name="Davalos L.M."/>
            <person name="Corthals A.P."/>
            <person name="Power M.L."/>
            <person name="Jones G."/>
            <person name="Ransome R.D."/>
            <person name="Dechmann D.K.N."/>
            <person name="Locatelli A.G."/>
            <person name="Puechmaille S.J."/>
            <person name="Fedrigo O."/>
            <person name="Jarvis E.D."/>
            <person name="Hiller M."/>
            <person name="Vernes S.C."/>
            <person name="Myers E.W."/>
            <person name="Teeling E.C."/>
        </authorList>
    </citation>
    <scope>NUCLEOTIDE SEQUENCE [LARGE SCALE GENOMIC DNA]</scope>
    <source>
        <strain evidence="2">MRhiFer1</strain>
        <tissue evidence="2">Lung</tissue>
    </source>
</reference>
<sequence length="120" mass="12512">MHDPELTERLWTRSSQIAQSGGRDAWSAANTTTPRWAGGVPSTQGGGGFGGPRARQRRKSSPEGTVYGSPEVTAAATAQWEGPGSEVSEAMAPRTGSSHVLSRVFPKKPRRGQGGAAVVP</sequence>
<protein>
    <submittedName>
        <fullName evidence="2">Uncharacterized protein</fullName>
    </submittedName>
</protein>
<evidence type="ECO:0000256" key="1">
    <source>
        <dbReference type="SAM" id="MobiDB-lite"/>
    </source>
</evidence>
<feature type="region of interest" description="Disordered" evidence="1">
    <location>
        <begin position="1"/>
        <end position="120"/>
    </location>
</feature>